<accession>A0A6D2IQL1</accession>
<dbReference type="PANTHER" id="PTHR36766:SF40">
    <property type="entry name" value="DISEASE RESISTANCE PROTEIN RGA3"/>
    <property type="match status" value="1"/>
</dbReference>
<dbReference type="InterPro" id="IPR032675">
    <property type="entry name" value="LRR_dom_sf"/>
</dbReference>
<name>A0A6D2IQL1_9BRAS</name>
<evidence type="ECO:0000313" key="3">
    <source>
        <dbReference type="Proteomes" id="UP000467841"/>
    </source>
</evidence>
<evidence type="ECO:0000256" key="1">
    <source>
        <dbReference type="ARBA" id="ARBA00022821"/>
    </source>
</evidence>
<keyword evidence="3" id="KW-1185">Reference proteome</keyword>
<dbReference type="PANTHER" id="PTHR36766">
    <property type="entry name" value="PLANT BROAD-SPECTRUM MILDEW RESISTANCE PROTEIN RPW8"/>
    <property type="match status" value="1"/>
</dbReference>
<dbReference type="OrthoDB" id="1896560at2759"/>
<reference evidence="2" key="1">
    <citation type="submission" date="2020-01" db="EMBL/GenBank/DDBJ databases">
        <authorList>
            <person name="Mishra B."/>
        </authorList>
    </citation>
    <scope>NUCLEOTIDE SEQUENCE [LARGE SCALE GENOMIC DNA]</scope>
</reference>
<keyword evidence="1" id="KW-0611">Plant defense</keyword>
<dbReference type="Gene3D" id="3.80.10.10">
    <property type="entry name" value="Ribonuclease Inhibitor"/>
    <property type="match status" value="2"/>
</dbReference>
<dbReference type="Proteomes" id="UP000467841">
    <property type="component" value="Unassembled WGS sequence"/>
</dbReference>
<protein>
    <submittedName>
        <fullName evidence="2">Uncharacterized protein</fullName>
    </submittedName>
</protein>
<comment type="caution">
    <text evidence="2">The sequence shown here is derived from an EMBL/GenBank/DDBJ whole genome shotgun (WGS) entry which is preliminary data.</text>
</comment>
<sequence length="312" mass="35019">MELPQNLQSLHIDSCDGLTSLPESLSESYLSLQELIIVACHSLESLPRSHPPTTLRTLYIRDCEKLNYFAESLQPTRSYSQLEHLFIGSSCSNLLNFPLSLFLKLKSLSIRDCESFTTFSIHAGLGDDRIALESLEIRDCPNLEKFPQGGLPTPRLSSMLLSNCKNLRALPEKLPGLTSLLLCDKLTPRIEWGLRDLENLRNLEIEGGNNDVESFPDEGLLPRSVFSLRISGFENLRALNRKGFRDTKALKTMEINGCGKLRISSIDEDLPPSLTCLRISSCPLLAENFADAETELFLRVPHVEIDGEFFFC</sequence>
<gene>
    <name evidence="2" type="ORF">MERR_LOCUS17150</name>
</gene>
<dbReference type="GO" id="GO:0006952">
    <property type="term" value="P:defense response"/>
    <property type="evidence" value="ECO:0007669"/>
    <property type="project" value="UniProtKB-KW"/>
</dbReference>
<evidence type="ECO:0000313" key="2">
    <source>
        <dbReference type="EMBL" id="CAA7029915.1"/>
    </source>
</evidence>
<proteinExistence type="predicted"/>
<dbReference type="SUPFAM" id="SSF52058">
    <property type="entry name" value="L domain-like"/>
    <property type="match status" value="1"/>
</dbReference>
<dbReference type="EMBL" id="CACVBM020001087">
    <property type="protein sequence ID" value="CAA7029915.1"/>
    <property type="molecule type" value="Genomic_DNA"/>
</dbReference>
<dbReference type="AlphaFoldDB" id="A0A6D2IQL1"/>
<organism evidence="2 3">
    <name type="scientific">Microthlaspi erraticum</name>
    <dbReference type="NCBI Taxonomy" id="1685480"/>
    <lineage>
        <taxon>Eukaryota</taxon>
        <taxon>Viridiplantae</taxon>
        <taxon>Streptophyta</taxon>
        <taxon>Embryophyta</taxon>
        <taxon>Tracheophyta</taxon>
        <taxon>Spermatophyta</taxon>
        <taxon>Magnoliopsida</taxon>
        <taxon>eudicotyledons</taxon>
        <taxon>Gunneridae</taxon>
        <taxon>Pentapetalae</taxon>
        <taxon>rosids</taxon>
        <taxon>malvids</taxon>
        <taxon>Brassicales</taxon>
        <taxon>Brassicaceae</taxon>
        <taxon>Coluteocarpeae</taxon>
        <taxon>Microthlaspi</taxon>
    </lineage>
</organism>